<dbReference type="PIRSF" id="PIRSF000774">
    <property type="entry name" value="RpoN"/>
    <property type="match status" value="1"/>
</dbReference>
<dbReference type="Pfam" id="PF04552">
    <property type="entry name" value="Sigma54_DBD"/>
    <property type="match status" value="1"/>
</dbReference>
<dbReference type="PROSITE" id="PS50044">
    <property type="entry name" value="SIGMA54_3"/>
    <property type="match status" value="1"/>
</dbReference>
<gene>
    <name evidence="11" type="ORF">IV80_GL001281</name>
</gene>
<evidence type="ECO:0000256" key="8">
    <source>
        <dbReference type="ARBA" id="ARBA00023163"/>
    </source>
</evidence>
<sequence>MSVQKNAPCGSRTRVSRTGILRAIHYTNGANYFINFTVLTLKKQVYLSEVSNMALQQGLHQQQKQVQRLAMTQTLQQSIQILQYNVEELQKFLDQKALENPLISVTNSREESAIPVHHNMVDDNYMSQIPDDSRRSLFEYLLDQIHLTMRDTPLRNLVLFLLEYIDQNGYLKISIDEAIQKTKASKVEVVDAITLIQQLDPPGVGAKDLQECLLLQAENDDWAPAAAVEILREDFEALANRKWQQIAKKREMDLKEVQKVFDYVRTLTPKPGALFHSEASQYVFPDLIVENDNGELSIRTSKAAKPQVHFQKRYFQQMLQRKDDEVTDYVKEKKREFDWIARSLDQRESTILRVGRVLVSYQRDFFLERTKELRPLLLQDVALKLGLHESTISRSVNGKYLQTRFGTFELKSFFSSAVAKTDASPEGLSVDSVKRLLQKFIHEEDKRKPLSDAKIVKKLADQKIEVSRRTVAKYRESLNIASSSARKRFE</sequence>
<evidence type="ECO:0000259" key="10">
    <source>
        <dbReference type="Pfam" id="PF04963"/>
    </source>
</evidence>
<organism evidence="11 12">
    <name type="scientific">Pediococcus cellicola</name>
    <dbReference type="NCBI Taxonomy" id="319652"/>
    <lineage>
        <taxon>Bacteria</taxon>
        <taxon>Bacillati</taxon>
        <taxon>Bacillota</taxon>
        <taxon>Bacilli</taxon>
        <taxon>Lactobacillales</taxon>
        <taxon>Lactobacillaceae</taxon>
        <taxon>Pediococcus</taxon>
    </lineage>
</organism>
<dbReference type="GO" id="GO:0006352">
    <property type="term" value="P:DNA-templated transcription initiation"/>
    <property type="evidence" value="ECO:0007669"/>
    <property type="project" value="InterPro"/>
</dbReference>
<dbReference type="PROSITE" id="PS00717">
    <property type="entry name" value="SIGMA54_1"/>
    <property type="match status" value="1"/>
</dbReference>
<keyword evidence="3" id="KW-0808">Transferase</keyword>
<dbReference type="EMBL" id="JQBR01000004">
    <property type="protein sequence ID" value="KRN66690.1"/>
    <property type="molecule type" value="Genomic_DNA"/>
</dbReference>
<evidence type="ECO:0000256" key="4">
    <source>
        <dbReference type="ARBA" id="ARBA00022695"/>
    </source>
</evidence>
<dbReference type="InterPro" id="IPR000394">
    <property type="entry name" value="RNA_pol_sigma_54"/>
</dbReference>
<keyword evidence="4" id="KW-0548">Nucleotidyltransferase</keyword>
<dbReference type="InterPro" id="IPR038709">
    <property type="entry name" value="RpoN_core-bd_sf"/>
</dbReference>
<dbReference type="NCBIfam" id="TIGR02395">
    <property type="entry name" value="rpoN_sigma"/>
    <property type="match status" value="1"/>
</dbReference>
<dbReference type="Gene3D" id="1.10.10.60">
    <property type="entry name" value="Homeodomain-like"/>
    <property type="match status" value="1"/>
</dbReference>
<accession>A0A0R2ING3</accession>
<evidence type="ECO:0000256" key="5">
    <source>
        <dbReference type="ARBA" id="ARBA00023015"/>
    </source>
</evidence>
<keyword evidence="12" id="KW-1185">Reference proteome</keyword>
<dbReference type="STRING" id="319652.IV80_GL001281"/>
<name>A0A0R2ING3_9LACO</name>
<comment type="caution">
    <text evidence="11">The sequence shown here is derived from an EMBL/GenBank/DDBJ whole genome shotgun (WGS) entry which is preliminary data.</text>
</comment>
<keyword evidence="6" id="KW-0731">Sigma factor</keyword>
<evidence type="ECO:0000259" key="9">
    <source>
        <dbReference type="Pfam" id="PF04552"/>
    </source>
</evidence>
<dbReference type="InterPro" id="IPR007634">
    <property type="entry name" value="RNA_pol_sigma_54_DNA-bd"/>
</dbReference>
<keyword evidence="7" id="KW-0238">DNA-binding</keyword>
<evidence type="ECO:0000313" key="12">
    <source>
        <dbReference type="Proteomes" id="UP000051568"/>
    </source>
</evidence>
<dbReference type="GO" id="GO:0000428">
    <property type="term" value="C:DNA-directed RNA polymerase complex"/>
    <property type="evidence" value="ECO:0007669"/>
    <property type="project" value="UniProtKB-KW"/>
</dbReference>
<dbReference type="Pfam" id="PF00309">
    <property type="entry name" value="Sigma54_AID"/>
    <property type="match status" value="1"/>
</dbReference>
<dbReference type="GO" id="GO:0016779">
    <property type="term" value="F:nucleotidyltransferase activity"/>
    <property type="evidence" value="ECO:0007669"/>
    <property type="project" value="UniProtKB-KW"/>
</dbReference>
<dbReference type="PRINTS" id="PR00045">
    <property type="entry name" value="SIGMA54FCT"/>
</dbReference>
<evidence type="ECO:0000256" key="6">
    <source>
        <dbReference type="ARBA" id="ARBA00023082"/>
    </source>
</evidence>
<keyword evidence="5" id="KW-0805">Transcription regulation</keyword>
<comment type="similarity">
    <text evidence="1">Belongs to the sigma-54 factor family.</text>
</comment>
<evidence type="ECO:0000313" key="11">
    <source>
        <dbReference type="EMBL" id="KRN66690.1"/>
    </source>
</evidence>
<keyword evidence="8" id="KW-0804">Transcription</keyword>
<evidence type="ECO:0000256" key="2">
    <source>
        <dbReference type="ARBA" id="ARBA00022478"/>
    </source>
</evidence>
<evidence type="ECO:0000256" key="7">
    <source>
        <dbReference type="ARBA" id="ARBA00023125"/>
    </source>
</evidence>
<dbReference type="GO" id="GO:0016987">
    <property type="term" value="F:sigma factor activity"/>
    <property type="evidence" value="ECO:0007669"/>
    <property type="project" value="UniProtKB-KW"/>
</dbReference>
<dbReference type="PANTHER" id="PTHR32248">
    <property type="entry name" value="RNA POLYMERASE SIGMA-54 FACTOR"/>
    <property type="match status" value="1"/>
</dbReference>
<feature type="domain" description="RNA polymerase sigma factor 54 DNA-binding" evidence="9">
    <location>
        <begin position="328"/>
        <end position="488"/>
    </location>
</feature>
<dbReference type="GO" id="GO:0001216">
    <property type="term" value="F:DNA-binding transcription activator activity"/>
    <property type="evidence" value="ECO:0007669"/>
    <property type="project" value="InterPro"/>
</dbReference>
<dbReference type="Pfam" id="PF04963">
    <property type="entry name" value="Sigma54_CBD"/>
    <property type="match status" value="1"/>
</dbReference>
<keyword evidence="2" id="KW-0240">DNA-directed RNA polymerase</keyword>
<evidence type="ECO:0000256" key="1">
    <source>
        <dbReference type="ARBA" id="ARBA00008798"/>
    </source>
</evidence>
<dbReference type="InterPro" id="IPR007046">
    <property type="entry name" value="RNA_pol_sigma_54_core-bd"/>
</dbReference>
<dbReference type="GO" id="GO:0003677">
    <property type="term" value="F:DNA binding"/>
    <property type="evidence" value="ECO:0007669"/>
    <property type="project" value="UniProtKB-KW"/>
</dbReference>
<dbReference type="Gene3D" id="1.10.10.1330">
    <property type="entry name" value="RNA polymerase sigma-54 factor, core-binding domain"/>
    <property type="match status" value="1"/>
</dbReference>
<protein>
    <submittedName>
        <fullName evidence="11">RNA polymerase factor sigma-54</fullName>
    </submittedName>
</protein>
<dbReference type="AlphaFoldDB" id="A0A0R2ING3"/>
<dbReference type="Proteomes" id="UP000051568">
    <property type="component" value="Unassembled WGS sequence"/>
</dbReference>
<feature type="domain" description="RNA polymerase sigma factor 54 core-binding" evidence="10">
    <location>
        <begin position="133"/>
        <end position="314"/>
    </location>
</feature>
<reference evidence="11 12" key="1">
    <citation type="journal article" date="2015" name="Genome Announc.">
        <title>Expanding the biotechnology potential of lactobacilli through comparative genomics of 213 strains and associated genera.</title>
        <authorList>
            <person name="Sun Z."/>
            <person name="Harris H.M."/>
            <person name="McCann A."/>
            <person name="Guo C."/>
            <person name="Argimon S."/>
            <person name="Zhang W."/>
            <person name="Yang X."/>
            <person name="Jeffery I.B."/>
            <person name="Cooney J.C."/>
            <person name="Kagawa T.F."/>
            <person name="Liu W."/>
            <person name="Song Y."/>
            <person name="Salvetti E."/>
            <person name="Wrobel A."/>
            <person name="Rasinkangas P."/>
            <person name="Parkhill J."/>
            <person name="Rea M.C."/>
            <person name="O'Sullivan O."/>
            <person name="Ritari J."/>
            <person name="Douillard F.P."/>
            <person name="Paul Ross R."/>
            <person name="Yang R."/>
            <person name="Briner A.E."/>
            <person name="Felis G.E."/>
            <person name="de Vos W.M."/>
            <person name="Barrangou R."/>
            <person name="Klaenhammer T.R."/>
            <person name="Caufield P.W."/>
            <person name="Cui Y."/>
            <person name="Zhang H."/>
            <person name="O'Toole P.W."/>
        </authorList>
    </citation>
    <scope>NUCLEOTIDE SEQUENCE [LARGE SCALE GENOMIC DNA]</scope>
    <source>
        <strain evidence="11 12">DSM 17757</strain>
    </source>
</reference>
<dbReference type="PANTHER" id="PTHR32248:SF4">
    <property type="entry name" value="RNA POLYMERASE SIGMA-54 FACTOR"/>
    <property type="match status" value="1"/>
</dbReference>
<dbReference type="PROSITE" id="PS00718">
    <property type="entry name" value="SIGMA54_2"/>
    <property type="match status" value="1"/>
</dbReference>
<proteinExistence type="inferred from homology"/>
<evidence type="ECO:0000256" key="3">
    <source>
        <dbReference type="ARBA" id="ARBA00022679"/>
    </source>
</evidence>
<dbReference type="PATRIC" id="fig|319652.3.peg.1296"/>